<feature type="domain" description="DUF6923" evidence="1">
    <location>
        <begin position="31"/>
        <end position="137"/>
    </location>
</feature>
<dbReference type="EMBL" id="KB456268">
    <property type="protein sequence ID" value="EMF09898.1"/>
    <property type="molecule type" value="Genomic_DNA"/>
</dbReference>
<dbReference type="Proteomes" id="UP000016931">
    <property type="component" value="Unassembled WGS sequence"/>
</dbReference>
<dbReference type="HOGENOM" id="CLU_143027_0_0_1"/>
<evidence type="ECO:0000313" key="2">
    <source>
        <dbReference type="EMBL" id="EMF09898.1"/>
    </source>
</evidence>
<protein>
    <recommendedName>
        <fullName evidence="1">DUF6923 domain-containing protein</fullName>
    </recommendedName>
</protein>
<dbReference type="AlphaFoldDB" id="M3D089"/>
<reference evidence="2 3" key="1">
    <citation type="journal article" date="2012" name="PLoS Pathog.">
        <title>Diverse lifestyles and strategies of plant pathogenesis encoded in the genomes of eighteen Dothideomycetes fungi.</title>
        <authorList>
            <person name="Ohm R.A."/>
            <person name="Feau N."/>
            <person name="Henrissat B."/>
            <person name="Schoch C.L."/>
            <person name="Horwitz B.A."/>
            <person name="Barry K.W."/>
            <person name="Condon B.J."/>
            <person name="Copeland A.C."/>
            <person name="Dhillon B."/>
            <person name="Glaser F."/>
            <person name="Hesse C.N."/>
            <person name="Kosti I."/>
            <person name="LaButti K."/>
            <person name="Lindquist E.A."/>
            <person name="Lucas S."/>
            <person name="Salamov A.A."/>
            <person name="Bradshaw R.E."/>
            <person name="Ciuffetti L."/>
            <person name="Hamelin R.C."/>
            <person name="Kema G.H.J."/>
            <person name="Lawrence C."/>
            <person name="Scott J.A."/>
            <person name="Spatafora J.W."/>
            <person name="Turgeon B.G."/>
            <person name="de Wit P.J.G.M."/>
            <person name="Zhong S."/>
            <person name="Goodwin S.B."/>
            <person name="Grigoriev I.V."/>
        </authorList>
    </citation>
    <scope>NUCLEOTIDE SEQUENCE [LARGE SCALE GENOMIC DNA]</scope>
    <source>
        <strain evidence="2 3">SO2202</strain>
    </source>
</reference>
<proteinExistence type="predicted"/>
<dbReference type="RefSeq" id="XP_016758019.1">
    <property type="nucleotide sequence ID" value="XM_016909154.1"/>
</dbReference>
<dbReference type="SUPFAM" id="SSF63825">
    <property type="entry name" value="YWTD domain"/>
    <property type="match status" value="1"/>
</dbReference>
<dbReference type="GeneID" id="27906291"/>
<organism evidence="2 3">
    <name type="scientific">Sphaerulina musiva (strain SO2202)</name>
    <name type="common">Poplar stem canker fungus</name>
    <name type="synonym">Septoria musiva</name>
    <dbReference type="NCBI Taxonomy" id="692275"/>
    <lineage>
        <taxon>Eukaryota</taxon>
        <taxon>Fungi</taxon>
        <taxon>Dikarya</taxon>
        <taxon>Ascomycota</taxon>
        <taxon>Pezizomycotina</taxon>
        <taxon>Dothideomycetes</taxon>
        <taxon>Dothideomycetidae</taxon>
        <taxon>Mycosphaerellales</taxon>
        <taxon>Mycosphaerellaceae</taxon>
        <taxon>Sphaerulina</taxon>
    </lineage>
</organism>
<dbReference type="Pfam" id="PF21959">
    <property type="entry name" value="DUF6923"/>
    <property type="match status" value="1"/>
</dbReference>
<dbReference type="OMA" id="RCINNTQ"/>
<dbReference type="OrthoDB" id="4405280at2759"/>
<gene>
    <name evidence="2" type="ORF">SEPMUDRAFT_50205</name>
</gene>
<dbReference type="STRING" id="692275.M3D089"/>
<sequence>MLHWQQINLNPNNPTNYGKVVASGYGSGCRYDFADWAYVPGGGDYLYTLGVTSGGHQCYLIRWSLATHNCEIIIKFNDLVFANATVFGATYASSDGFLYGSENTLGNIYKVSIQTPYSIVKFADGPASYSNDGARCINNTQPVGNGEGNTPTYGS</sequence>
<evidence type="ECO:0000313" key="3">
    <source>
        <dbReference type="Proteomes" id="UP000016931"/>
    </source>
</evidence>
<dbReference type="eggNOG" id="ENOG502T64D">
    <property type="taxonomic scope" value="Eukaryota"/>
</dbReference>
<keyword evidence="3" id="KW-1185">Reference proteome</keyword>
<evidence type="ECO:0000259" key="1">
    <source>
        <dbReference type="Pfam" id="PF21959"/>
    </source>
</evidence>
<name>M3D089_SPHMS</name>
<accession>M3D089</accession>
<dbReference type="InterPro" id="IPR054215">
    <property type="entry name" value="DUF6923"/>
</dbReference>